<protein>
    <submittedName>
        <fullName evidence="2">Uncharacterized protein</fullName>
    </submittedName>
</protein>
<accession>A0A7W6DAI2</accession>
<evidence type="ECO:0000313" key="3">
    <source>
        <dbReference type="Proteomes" id="UP000574761"/>
    </source>
</evidence>
<dbReference type="AlphaFoldDB" id="A0A7W6DAI2"/>
<feature type="compositionally biased region" description="Basic and acidic residues" evidence="1">
    <location>
        <begin position="31"/>
        <end position="40"/>
    </location>
</feature>
<feature type="region of interest" description="Disordered" evidence="1">
    <location>
        <begin position="14"/>
        <end position="68"/>
    </location>
</feature>
<comment type="caution">
    <text evidence="2">The sequence shown here is derived from an EMBL/GenBank/DDBJ whole genome shotgun (WGS) entry which is preliminary data.</text>
</comment>
<dbReference type="RefSeq" id="WP_183803833.1">
    <property type="nucleotide sequence ID" value="NZ_JACIEE010000004.1"/>
</dbReference>
<proteinExistence type="predicted"/>
<reference evidence="2 3" key="1">
    <citation type="submission" date="2020-08" db="EMBL/GenBank/DDBJ databases">
        <title>Genomic Encyclopedia of Type Strains, Phase IV (KMG-IV): sequencing the most valuable type-strain genomes for metagenomic binning, comparative biology and taxonomic classification.</title>
        <authorList>
            <person name="Goeker M."/>
        </authorList>
    </citation>
    <scope>NUCLEOTIDE SEQUENCE [LARGE SCALE GENOMIC DNA]</scope>
    <source>
        <strain evidence="2 3">DSM 100211</strain>
    </source>
</reference>
<evidence type="ECO:0000256" key="1">
    <source>
        <dbReference type="SAM" id="MobiDB-lite"/>
    </source>
</evidence>
<name>A0A7W6DAI2_9HYPH</name>
<keyword evidence="3" id="KW-1185">Reference proteome</keyword>
<organism evidence="2 3">
    <name type="scientific">Mycoplana azooxidifex</name>
    <dbReference type="NCBI Taxonomy" id="1636188"/>
    <lineage>
        <taxon>Bacteria</taxon>
        <taxon>Pseudomonadati</taxon>
        <taxon>Pseudomonadota</taxon>
        <taxon>Alphaproteobacteria</taxon>
        <taxon>Hyphomicrobiales</taxon>
        <taxon>Rhizobiaceae</taxon>
        <taxon>Mycoplana</taxon>
    </lineage>
</organism>
<dbReference type="Proteomes" id="UP000574761">
    <property type="component" value="Unassembled WGS sequence"/>
</dbReference>
<feature type="compositionally biased region" description="Polar residues" evidence="1">
    <location>
        <begin position="49"/>
        <end position="58"/>
    </location>
</feature>
<evidence type="ECO:0000313" key="2">
    <source>
        <dbReference type="EMBL" id="MBB3977082.1"/>
    </source>
</evidence>
<gene>
    <name evidence="2" type="ORF">GGQ64_002282</name>
</gene>
<sequence>MFYMGGMTLGYFSPHPAEASAGESGEGPSVTDRKAERKGLLDFLKPVSQARQPKSSRQPPAWPIHVFY</sequence>
<dbReference type="EMBL" id="JACIEE010000004">
    <property type="protein sequence ID" value="MBB3977082.1"/>
    <property type="molecule type" value="Genomic_DNA"/>
</dbReference>